<dbReference type="OrthoDB" id="2963168at2759"/>
<evidence type="ECO:0000313" key="3">
    <source>
        <dbReference type="Proteomes" id="UP000033710"/>
    </source>
</evidence>
<reference evidence="2 3" key="2">
    <citation type="journal article" date="2015" name="Eukaryot. Cell">
        <title>Asexual propagation of a virulent clone complex in a human and feline outbreak of sporotrichosis.</title>
        <authorList>
            <person name="Teixeira Mde M."/>
            <person name="Rodrigues A.M."/>
            <person name="Tsui C.K."/>
            <person name="de Almeida L.G."/>
            <person name="Van Diepeningen A.D."/>
            <person name="van den Ende B.G."/>
            <person name="Fernandes G.F."/>
            <person name="Kano R."/>
            <person name="Hamelin R.C."/>
            <person name="Lopes-Bezerra L.M."/>
            <person name="Vasconcelos A.T."/>
            <person name="de Hoog S."/>
            <person name="de Camargo Z.P."/>
            <person name="Felipe M.S."/>
        </authorList>
    </citation>
    <scope>NUCLEOTIDE SEQUENCE [LARGE SCALE GENOMIC DNA]</scope>
    <source>
        <strain evidence="2 3">1099-18</strain>
    </source>
</reference>
<accession>A0A0F2LTY2</accession>
<feature type="compositionally biased region" description="Low complexity" evidence="1">
    <location>
        <begin position="67"/>
        <end position="83"/>
    </location>
</feature>
<gene>
    <name evidence="2" type="ORF">SPSK_00409</name>
</gene>
<name>A0A0F2LTY2_SPOSC</name>
<feature type="compositionally biased region" description="Polar residues" evidence="1">
    <location>
        <begin position="84"/>
        <end position="105"/>
    </location>
</feature>
<evidence type="ECO:0000256" key="1">
    <source>
        <dbReference type="SAM" id="MobiDB-lite"/>
    </source>
</evidence>
<dbReference type="Proteomes" id="UP000033710">
    <property type="component" value="Unassembled WGS sequence"/>
</dbReference>
<protein>
    <recommendedName>
        <fullName evidence="4">Hsp70 family chaperone</fullName>
    </recommendedName>
</protein>
<feature type="compositionally biased region" description="Polar residues" evidence="1">
    <location>
        <begin position="1"/>
        <end position="10"/>
    </location>
</feature>
<dbReference type="PANTHER" id="PTHR14187:SF5">
    <property type="entry name" value="HEAT SHOCK 70 KDA PROTEIN 12A"/>
    <property type="match status" value="1"/>
</dbReference>
<dbReference type="KEGG" id="ssck:SPSK_00409"/>
<sequence length="979" mass="108022">MESTYSSSDRWNYFRDMTQRDEPQAQTQNLHDQMPPYGDAPDVGTGPPRHNLPHDEQIPEDEAAPRSIGNNNTGSINISGSTTRTESPVSSPPATTSGQPIANPSPFNFNLQYSFPGHPNRRSLRSWIHELPDDARIAVSANINSGSGSGSGTSSSSGRGHGSAVGGSINIAPATGLDPARRPSVTSTMADTESLMSPSSSRASPRPMGPNIPVEMRYRFPSLAGLDPISLPPTPGPVPSHLHYQPSLSTPPTTTTAVSNVTVPSHSLPTVPTMSTLGAGLANMSLGGGSAVEGNGAPHIPHIPHIPHTPHIPPAHPPYHPRPAPPPPPPMPTYVPVELPRPISNVGGPGGAAKIEPLPPSAARFVAIGIDFGTTYSGVSWAFSGDPTDIKDVQQYPCVGTAYNSRDEVQVPTQYDQRSGAWGYLVAQGHSPIKWFKLLLLRDADIRDDIRNSPYLQAARQQASLLGEDGVVDLIADYLRNLWQHCLREIELQIDAQALQDLPFKVAITIPAIWPQYARNMMKNAARRAGILQPRDIDDTTLILVEEPEAAALATLLDRRAYPEMAVGETFMVVDCGGGTIDIISYKVMQKTPFVIHEAVKGDGKLCGAFMVDDKFENHMKHMSGLKFDNCDPADFRKFVYEEWEYAIKRSFTGSETQQEFYLHPPIKAFSAFSRFKGNNKFVLKRSTIVDFFDDTYQGIRQLINDQNKKIVAQEGKPPKVSSLSLSRLSRVSLPLSLCLPPPVSSLTWQKIILVGGLGSSRYLLRKLQTEYSNVMQPQRTWSAVARGAVIKLLKNTFSQSDVVPVTDERQRQLLLALPEMDVRIARYSYGVETGVPLQHALPPVEPGVDRISTEPDGQQRVWRMQWYLKQGEFMDNREPVSHKFYEYVTSAASKQTKFMIYTSGQMPPPCRREDGCSLLCTIFCDYDTPYHELPVVDDTRGLRIVDDMHLTMRFNGEPEWRLQVGKKSTEQKVNVRFE</sequence>
<dbReference type="Gene3D" id="3.30.420.40">
    <property type="match status" value="1"/>
</dbReference>
<reference evidence="2 3" key="1">
    <citation type="journal article" date="2014" name="BMC Genomics">
        <title>Comparative genomics of the major fungal agents of human and animal Sporotrichosis: Sporothrix schenckii and Sporothrix brasiliensis.</title>
        <authorList>
            <person name="Teixeira M.M."/>
            <person name="de Almeida L.G."/>
            <person name="Kubitschek-Barreira P."/>
            <person name="Alves F.L."/>
            <person name="Kioshima E.S."/>
            <person name="Abadio A.K."/>
            <person name="Fernandes L."/>
            <person name="Derengowski L.S."/>
            <person name="Ferreira K.S."/>
            <person name="Souza R.C."/>
            <person name="Ruiz J.C."/>
            <person name="de Andrade N.C."/>
            <person name="Paes H.C."/>
            <person name="Nicola A.M."/>
            <person name="Albuquerque P."/>
            <person name="Gerber A.L."/>
            <person name="Martins V.P."/>
            <person name="Peconick L.D."/>
            <person name="Neto A.V."/>
            <person name="Chaucanez C.B."/>
            <person name="Silva P.A."/>
            <person name="Cunha O.L."/>
            <person name="de Oliveira F.F."/>
            <person name="dos Santos T.C."/>
            <person name="Barros A.L."/>
            <person name="Soares M.A."/>
            <person name="de Oliveira L.M."/>
            <person name="Marini M.M."/>
            <person name="Villalobos-Duno H."/>
            <person name="Cunha M.M."/>
            <person name="de Hoog S."/>
            <person name="da Silveira J.F."/>
            <person name="Henrissat B."/>
            <person name="Nino-Vega G.A."/>
            <person name="Cisalpino P.S."/>
            <person name="Mora-Montes H.M."/>
            <person name="Almeida S.R."/>
            <person name="Stajich J.E."/>
            <person name="Lopes-Bezerra L.M."/>
            <person name="Vasconcelos A.T."/>
            <person name="Felipe M.S."/>
        </authorList>
    </citation>
    <scope>NUCLEOTIDE SEQUENCE [LARGE SCALE GENOMIC DNA]</scope>
    <source>
        <strain evidence="2 3">1099-18</strain>
    </source>
</reference>
<proteinExistence type="predicted"/>
<dbReference type="GeneID" id="27662655"/>
<feature type="region of interest" description="Disordered" evidence="1">
    <location>
        <begin position="1"/>
        <end position="105"/>
    </location>
</feature>
<dbReference type="EMBL" id="AXCR01000012">
    <property type="protein sequence ID" value="KJR79960.1"/>
    <property type="molecule type" value="Genomic_DNA"/>
</dbReference>
<dbReference type="CDD" id="cd10170">
    <property type="entry name" value="ASKHA_NBD_HSP70"/>
    <property type="match status" value="1"/>
</dbReference>
<evidence type="ECO:0000313" key="2">
    <source>
        <dbReference type="EMBL" id="KJR79960.1"/>
    </source>
</evidence>
<feature type="compositionally biased region" description="Low complexity" evidence="1">
    <location>
        <begin position="194"/>
        <end position="206"/>
    </location>
</feature>
<dbReference type="RefSeq" id="XP_016582636.1">
    <property type="nucleotide sequence ID" value="XM_016727378.1"/>
</dbReference>
<dbReference type="InterPro" id="IPR043129">
    <property type="entry name" value="ATPase_NBD"/>
</dbReference>
<organism evidence="2 3">
    <name type="scientific">Sporothrix schenckii 1099-18</name>
    <dbReference type="NCBI Taxonomy" id="1397361"/>
    <lineage>
        <taxon>Eukaryota</taxon>
        <taxon>Fungi</taxon>
        <taxon>Dikarya</taxon>
        <taxon>Ascomycota</taxon>
        <taxon>Pezizomycotina</taxon>
        <taxon>Sordariomycetes</taxon>
        <taxon>Sordariomycetidae</taxon>
        <taxon>Ophiostomatales</taxon>
        <taxon>Ophiostomataceae</taxon>
        <taxon>Sporothrix</taxon>
    </lineage>
</organism>
<dbReference type="VEuPathDB" id="FungiDB:SPSK_00409"/>
<dbReference type="PANTHER" id="PTHR14187">
    <property type="entry name" value="ALPHA KINASE/ELONGATION FACTOR 2 KINASE"/>
    <property type="match status" value="1"/>
</dbReference>
<comment type="caution">
    <text evidence="2">The sequence shown here is derived from an EMBL/GenBank/DDBJ whole genome shotgun (WGS) entry which is preliminary data.</text>
</comment>
<dbReference type="AlphaFoldDB" id="A0A0F2LTY2"/>
<dbReference type="SUPFAM" id="SSF53067">
    <property type="entry name" value="Actin-like ATPase domain"/>
    <property type="match status" value="2"/>
</dbReference>
<evidence type="ECO:0008006" key="4">
    <source>
        <dbReference type="Google" id="ProtNLM"/>
    </source>
</evidence>
<feature type="region of interest" description="Disordered" evidence="1">
    <location>
        <begin position="142"/>
        <end position="213"/>
    </location>
</feature>